<feature type="domain" description="FYVE-type" evidence="7">
    <location>
        <begin position="88"/>
        <end position="153"/>
    </location>
</feature>
<dbReference type="InterPro" id="IPR036531">
    <property type="entry name" value="Rbsn_Rab-bd_sf"/>
</dbReference>
<reference evidence="8" key="3">
    <citation type="submission" date="2025-07" db="EMBL/GenBank/DDBJ databases">
        <authorList>
            <consortium name="NCBI Genome Project"/>
        </authorList>
    </citation>
    <scope>NUCLEOTIDE SEQUENCE</scope>
    <source>
        <strain evidence="8">CBS432</strain>
    </source>
</reference>
<dbReference type="PROSITE" id="PS00028">
    <property type="entry name" value="ZINC_FINGER_C2H2_1"/>
    <property type="match status" value="1"/>
</dbReference>
<evidence type="ECO:0000256" key="4">
    <source>
        <dbReference type="PROSITE-ProRule" id="PRU00091"/>
    </source>
</evidence>
<dbReference type="PROSITE" id="PS50178">
    <property type="entry name" value="ZF_FYVE"/>
    <property type="match status" value="2"/>
</dbReference>
<dbReference type="SMART" id="SM00064">
    <property type="entry name" value="FYVE"/>
    <property type="match status" value="2"/>
</dbReference>
<dbReference type="GO" id="GO:0008270">
    <property type="term" value="F:zinc ion binding"/>
    <property type="evidence" value="ECO:0007669"/>
    <property type="project" value="UniProtKB-KW"/>
</dbReference>
<dbReference type="InterPro" id="IPR000306">
    <property type="entry name" value="Znf_FYVE"/>
</dbReference>
<reference evidence="8" key="4">
    <citation type="submission" date="2025-08" db="UniProtKB">
        <authorList>
            <consortium name="RefSeq"/>
        </authorList>
    </citation>
    <scope>IDENTIFICATION</scope>
    <source>
        <strain evidence="8">CBS432</strain>
    </source>
</reference>
<evidence type="ECO:0000256" key="6">
    <source>
        <dbReference type="SAM" id="MobiDB-lite"/>
    </source>
</evidence>
<dbReference type="InterPro" id="IPR017455">
    <property type="entry name" value="Znf_FYVE-rel"/>
</dbReference>
<dbReference type="GeneID" id="54629763"/>
<dbReference type="Gene3D" id="3.30.40.10">
    <property type="entry name" value="Zinc/RING finger domain, C3HC4 (zinc finger)"/>
    <property type="match status" value="2"/>
</dbReference>
<evidence type="ECO:0000259" key="7">
    <source>
        <dbReference type="PROSITE" id="PS50178"/>
    </source>
</evidence>
<gene>
    <name evidence="8" type="primary">PEP7</name>
    <name evidence="8" type="ORF">SPAR_D05160</name>
</gene>
<dbReference type="OrthoDB" id="166134at2759"/>
<dbReference type="SUPFAM" id="SSF57903">
    <property type="entry name" value="FYVE/PHD zinc finger"/>
    <property type="match status" value="2"/>
</dbReference>
<dbReference type="InterPro" id="IPR021565">
    <property type="entry name" value="Rbsn_Rab-bd"/>
</dbReference>
<keyword evidence="3" id="KW-0862">Zinc</keyword>
<dbReference type="PANTHER" id="PTHR13510:SF44">
    <property type="entry name" value="RABENOSYN-5"/>
    <property type="match status" value="1"/>
</dbReference>
<dbReference type="CDD" id="cd15761">
    <property type="entry name" value="FYVE1_Vac1p_like"/>
    <property type="match status" value="1"/>
</dbReference>
<keyword evidence="5" id="KW-0175">Coiled coil</keyword>
<evidence type="ECO:0000256" key="2">
    <source>
        <dbReference type="ARBA" id="ARBA00022771"/>
    </source>
</evidence>
<sequence>MVFEGISPDFLRDLSIMDLENVSCPICLRKFDNLQALNAHLDVEHGFNDNEDSLGSNDSRAVNGKPKKTNSSSSNVQKLKRSHWEKFQKGKSRCHTCGRTLNNDIGATNCRKCGKLYCRRHLPNMIKLNLSAQYDPRDGKWYNCCHNCFVTRPGYNDYGEAVDLTHEFFKVRNTKREDKNLRLLQLENRFVRLVDGLITLYKRYTRSIIYNLKMNSEMSKLERTVTPWRDDRSVLFCNVCSEPFGLLLRKHHCRLCGMIVCDDANRNCSNEINIGYLMSAASDLPFKYDIQKDDLLHIPISIRLCSHCIDMLFIGRKFNRDVKMPLSGIFAKYDSMQNISKVIDSLLPIFQDALNNLKLEIAKDSESVLEPKNLNDLARLRHKLLSSFNLYNTLTRQLLSLQPQNHLERQLQNSIKIASAAYINEKILPLKSLPAILNPESQKTKEDEQKGEPEVKKLSQLMIENLTIKEVKELREELMVLKEQSYLIESTIQDYKKQRRLEEIVTLNKNLEELHSRIHAVQSKLGDNGFN</sequence>
<evidence type="ECO:0000256" key="3">
    <source>
        <dbReference type="ARBA" id="ARBA00022833"/>
    </source>
</evidence>
<proteinExistence type="predicted"/>
<feature type="region of interest" description="Disordered" evidence="6">
    <location>
        <begin position="51"/>
        <end position="77"/>
    </location>
</feature>
<dbReference type="InterPro" id="IPR013083">
    <property type="entry name" value="Znf_RING/FYVE/PHD"/>
</dbReference>
<organism evidence="8">
    <name type="scientific">Saccharomyces paradoxus</name>
    <name type="common">Yeast</name>
    <name type="synonym">Saccharomyces douglasii</name>
    <dbReference type="NCBI Taxonomy" id="27291"/>
    <lineage>
        <taxon>Eukaryota</taxon>
        <taxon>Fungi</taxon>
        <taxon>Dikarya</taxon>
        <taxon>Ascomycota</taxon>
        <taxon>Saccharomycotina</taxon>
        <taxon>Saccharomycetes</taxon>
        <taxon>Saccharomycetales</taxon>
        <taxon>Saccharomycetaceae</taxon>
        <taxon>Saccharomyces</taxon>
    </lineage>
</organism>
<dbReference type="RefSeq" id="XP_033765549.1">
    <property type="nucleotide sequence ID" value="XM_033909658.1"/>
</dbReference>
<dbReference type="PANTHER" id="PTHR13510">
    <property type="entry name" value="FYVE-FINGER-CONTAINING RAB5 EFFECTOR PROTEIN RABENOSYN-5-RELATED"/>
    <property type="match status" value="1"/>
</dbReference>
<keyword evidence="1" id="KW-0479">Metal-binding</keyword>
<dbReference type="InterPro" id="IPR011011">
    <property type="entry name" value="Znf_FYVE_PHD"/>
</dbReference>
<dbReference type="CDD" id="cd15737">
    <property type="entry name" value="FYVE2_Vac1p_like"/>
    <property type="match status" value="1"/>
</dbReference>
<dbReference type="GO" id="GO:0098588">
    <property type="term" value="C:bounding membrane of organelle"/>
    <property type="evidence" value="ECO:0007669"/>
    <property type="project" value="UniProtKB-ARBA"/>
</dbReference>
<reference evidence="8" key="2">
    <citation type="submission" date="2020-01" db="EMBL/GenBank/DDBJ databases">
        <title>Population-level Yeast Reference Genomes.</title>
        <authorList>
            <person name="Yue J.-X."/>
        </authorList>
    </citation>
    <scope>NUCLEOTIDE SEQUENCE</scope>
    <source>
        <strain evidence="8">CBS432</strain>
    </source>
</reference>
<evidence type="ECO:0000256" key="1">
    <source>
        <dbReference type="ARBA" id="ARBA00022723"/>
    </source>
</evidence>
<reference evidence="8" key="1">
    <citation type="journal article" date="2017" name="Nat. Genet.">
        <title>Contrasting evolutionary genome dynamics between domesticated and wild yeasts.</title>
        <authorList>
            <person name="Yue J.X."/>
            <person name="Li J."/>
            <person name="Aigrain L."/>
            <person name="Hallin J."/>
            <person name="Persson K."/>
            <person name="Oliver K."/>
            <person name="Bergstrom A."/>
            <person name="Coupland P."/>
            <person name="Warringer J."/>
            <person name="Lagomarsino M.C."/>
            <person name="Fischer G."/>
            <person name="Durbin R."/>
            <person name="Liti G."/>
        </authorList>
    </citation>
    <scope>NUCLEOTIDE SEQUENCE</scope>
    <source>
        <strain evidence="8">CBS432</strain>
    </source>
</reference>
<dbReference type="InterPro" id="IPR052727">
    <property type="entry name" value="Rab4/Rab5_effector"/>
</dbReference>
<dbReference type="Pfam" id="PF11464">
    <property type="entry name" value="Rbsn"/>
    <property type="match status" value="1"/>
</dbReference>
<feature type="coiled-coil region" evidence="5">
    <location>
        <begin position="464"/>
        <end position="524"/>
    </location>
</feature>
<accession>A0A8B8UP57</accession>
<keyword evidence="2 4" id="KW-0863">Zinc-finger</keyword>
<name>A0A8B8UP57_SACPA</name>
<dbReference type="VEuPathDB" id="FungiDB:SPAR_D05160"/>
<evidence type="ECO:0000256" key="5">
    <source>
        <dbReference type="SAM" id="Coils"/>
    </source>
</evidence>
<dbReference type="KEGG" id="spao:SPAR_D05160"/>
<dbReference type="AlphaFoldDB" id="A0A8B8UP57"/>
<protein>
    <submittedName>
        <fullName evidence="8">Phosphatidylinositol-3-phosphate binding protein</fullName>
    </submittedName>
</protein>
<dbReference type="Pfam" id="PF01363">
    <property type="entry name" value="FYVE"/>
    <property type="match status" value="1"/>
</dbReference>
<dbReference type="InterPro" id="IPR013087">
    <property type="entry name" value="Znf_C2H2_type"/>
</dbReference>
<dbReference type="SUPFAM" id="SSF140125">
    <property type="entry name" value="Rabenosyn-5 Rab-binding domain-like"/>
    <property type="match status" value="1"/>
</dbReference>
<evidence type="ECO:0000313" key="8">
    <source>
        <dbReference type="RefSeq" id="XP_033765549.1"/>
    </source>
</evidence>
<feature type="domain" description="FYVE-type" evidence="7">
    <location>
        <begin position="231"/>
        <end position="313"/>
    </location>
</feature>
<dbReference type="GO" id="GO:0032266">
    <property type="term" value="F:phosphatidylinositol-3-phosphate binding"/>
    <property type="evidence" value="ECO:0007669"/>
    <property type="project" value="UniProtKB-ARBA"/>
</dbReference>